<evidence type="ECO:0000256" key="1">
    <source>
        <dbReference type="SAM" id="Phobius"/>
    </source>
</evidence>
<protein>
    <submittedName>
        <fullName evidence="4">FecR family protein</fullName>
    </submittedName>
</protein>
<keyword evidence="1" id="KW-1133">Transmembrane helix</keyword>
<dbReference type="InterPro" id="IPR032508">
    <property type="entry name" value="FecR_C"/>
</dbReference>
<gene>
    <name evidence="4" type="ORF">EKH83_18340</name>
</gene>
<dbReference type="PANTHER" id="PTHR30273:SF2">
    <property type="entry name" value="PROTEIN FECR"/>
    <property type="match status" value="1"/>
</dbReference>
<sequence>MRKQRKHYLKTLADKTAKGNTSLQEQQLLDAFFESRYETAKWIDSEMGDRNNVSETLWNHISETNNRKKQLRVYYKYATAASIALLFCLGFLLRPASNPAARLLTLQTSTQPDSLQLSDGSVIYLAANTRLQYPAQFGNAREISLLTGDAFFKIAPDPGRPFTISSGRVKTLVLGTSFHISMNPESCRVTVISGSVRISNGKESTSLIKNEEILVSATSFIKQRANEDLAGNWYEKDITLDNVPLSRALTTLKYKYGANFLVKDSSLLKTRLTLFIKHQEPLQNIVNQINYITSLKLKTHGSTIEVTP</sequence>
<accession>A0A4Q0M4S0</accession>
<reference evidence="4 5" key="1">
    <citation type="submission" date="2018-12" db="EMBL/GenBank/DDBJ databases">
        <title>The Draft Genome Sequence of the Soil Bacterium Pedobacter tournemirensis R1.</title>
        <authorList>
            <person name="He J."/>
        </authorList>
    </citation>
    <scope>NUCLEOTIDE SEQUENCE [LARGE SCALE GENOMIC DNA]</scope>
    <source>
        <strain evidence="4 5">R1</strain>
    </source>
</reference>
<dbReference type="Gene3D" id="2.60.120.1440">
    <property type="match status" value="1"/>
</dbReference>
<feature type="domain" description="Protein FecR C-terminal" evidence="3">
    <location>
        <begin position="238"/>
        <end position="305"/>
    </location>
</feature>
<proteinExistence type="predicted"/>
<feature type="domain" description="FecR protein" evidence="2">
    <location>
        <begin position="114"/>
        <end position="197"/>
    </location>
</feature>
<comment type="caution">
    <text evidence="4">The sequence shown here is derived from an EMBL/GenBank/DDBJ whole genome shotgun (WGS) entry which is preliminary data.</text>
</comment>
<dbReference type="EMBL" id="RXOC01000015">
    <property type="protein sequence ID" value="RXF67783.1"/>
    <property type="molecule type" value="Genomic_DNA"/>
</dbReference>
<dbReference type="AlphaFoldDB" id="A0A4Q0M4S0"/>
<dbReference type="PANTHER" id="PTHR30273">
    <property type="entry name" value="PERIPLASMIC SIGNAL SENSOR AND SIGMA FACTOR ACTIVATOR FECR-RELATED"/>
    <property type="match status" value="1"/>
</dbReference>
<dbReference type="InterPro" id="IPR012373">
    <property type="entry name" value="Ferrdict_sens_TM"/>
</dbReference>
<keyword evidence="1" id="KW-0472">Membrane</keyword>
<dbReference type="InterPro" id="IPR006860">
    <property type="entry name" value="FecR"/>
</dbReference>
<name>A0A4Q0M4S0_9SPHI</name>
<dbReference type="RefSeq" id="WP_128770916.1">
    <property type="nucleotide sequence ID" value="NZ_RXOC01000015.1"/>
</dbReference>
<dbReference type="Proteomes" id="UP000290848">
    <property type="component" value="Unassembled WGS sequence"/>
</dbReference>
<evidence type="ECO:0000259" key="2">
    <source>
        <dbReference type="Pfam" id="PF04773"/>
    </source>
</evidence>
<evidence type="ECO:0000313" key="4">
    <source>
        <dbReference type="EMBL" id="RXF67783.1"/>
    </source>
</evidence>
<keyword evidence="1" id="KW-0812">Transmembrane</keyword>
<dbReference type="Pfam" id="PF04773">
    <property type="entry name" value="FecR"/>
    <property type="match status" value="1"/>
</dbReference>
<dbReference type="GO" id="GO:0016989">
    <property type="term" value="F:sigma factor antagonist activity"/>
    <property type="evidence" value="ECO:0007669"/>
    <property type="project" value="TreeGrafter"/>
</dbReference>
<dbReference type="PIRSF" id="PIRSF018266">
    <property type="entry name" value="FecR"/>
    <property type="match status" value="1"/>
</dbReference>
<evidence type="ECO:0000259" key="3">
    <source>
        <dbReference type="Pfam" id="PF16344"/>
    </source>
</evidence>
<feature type="transmembrane region" description="Helical" evidence="1">
    <location>
        <begin position="74"/>
        <end position="93"/>
    </location>
</feature>
<evidence type="ECO:0000313" key="5">
    <source>
        <dbReference type="Proteomes" id="UP000290848"/>
    </source>
</evidence>
<dbReference type="Pfam" id="PF16344">
    <property type="entry name" value="FecR_C"/>
    <property type="match status" value="1"/>
</dbReference>
<dbReference type="Gene3D" id="3.55.50.30">
    <property type="match status" value="1"/>
</dbReference>
<organism evidence="4 5">
    <name type="scientific">Arcticibacter tournemirensis</name>
    <dbReference type="NCBI Taxonomy" id="699437"/>
    <lineage>
        <taxon>Bacteria</taxon>
        <taxon>Pseudomonadati</taxon>
        <taxon>Bacteroidota</taxon>
        <taxon>Sphingobacteriia</taxon>
        <taxon>Sphingobacteriales</taxon>
        <taxon>Sphingobacteriaceae</taxon>
        <taxon>Arcticibacter</taxon>
    </lineage>
</organism>